<feature type="transmembrane region" description="Helical" evidence="10">
    <location>
        <begin position="75"/>
        <end position="93"/>
    </location>
</feature>
<evidence type="ECO:0000256" key="5">
    <source>
        <dbReference type="ARBA" id="ARBA00022553"/>
    </source>
</evidence>
<dbReference type="PROSITE" id="PS50109">
    <property type="entry name" value="HIS_KIN"/>
    <property type="match status" value="1"/>
</dbReference>
<keyword evidence="8" id="KW-0418">Kinase</keyword>
<dbReference type="CDD" id="cd00082">
    <property type="entry name" value="HisKA"/>
    <property type="match status" value="1"/>
</dbReference>
<evidence type="ECO:0000256" key="9">
    <source>
        <dbReference type="ARBA" id="ARBA00022840"/>
    </source>
</evidence>
<evidence type="ECO:0000313" key="12">
    <source>
        <dbReference type="EMBL" id="AKT37894.1"/>
    </source>
</evidence>
<evidence type="ECO:0000259" key="11">
    <source>
        <dbReference type="PROSITE" id="PS50109"/>
    </source>
</evidence>
<evidence type="ECO:0000256" key="4">
    <source>
        <dbReference type="ARBA" id="ARBA00022475"/>
    </source>
</evidence>
<dbReference type="GO" id="GO:0005886">
    <property type="term" value="C:plasma membrane"/>
    <property type="evidence" value="ECO:0007669"/>
    <property type="project" value="UniProtKB-SubCell"/>
</dbReference>
<evidence type="ECO:0000313" key="13">
    <source>
        <dbReference type="Proteomes" id="UP000067626"/>
    </source>
</evidence>
<evidence type="ECO:0000256" key="2">
    <source>
        <dbReference type="ARBA" id="ARBA00004651"/>
    </source>
</evidence>
<comment type="subcellular location">
    <subcellularLocation>
        <location evidence="2">Cell membrane</location>
        <topology evidence="2">Multi-pass membrane protein</topology>
    </subcellularLocation>
</comment>
<dbReference type="Pfam" id="PF02518">
    <property type="entry name" value="HATPase_c"/>
    <property type="match status" value="1"/>
</dbReference>
<feature type="transmembrane region" description="Helical" evidence="10">
    <location>
        <begin position="17"/>
        <end position="36"/>
    </location>
</feature>
<keyword evidence="6" id="KW-0808">Transferase</keyword>
<dbReference type="PATRIC" id="fig|52.7.peg.2195"/>
<dbReference type="InterPro" id="IPR005467">
    <property type="entry name" value="His_kinase_dom"/>
</dbReference>
<dbReference type="PANTHER" id="PTHR44936:SF10">
    <property type="entry name" value="SENSOR PROTEIN RSTB"/>
    <property type="match status" value="1"/>
</dbReference>
<proteinExistence type="predicted"/>
<dbReference type="SMART" id="SM00388">
    <property type="entry name" value="HisKA"/>
    <property type="match status" value="1"/>
</dbReference>
<evidence type="ECO:0000256" key="10">
    <source>
        <dbReference type="SAM" id="Phobius"/>
    </source>
</evidence>
<keyword evidence="9" id="KW-0067">ATP-binding</keyword>
<dbReference type="GO" id="GO:0000155">
    <property type="term" value="F:phosphorelay sensor kinase activity"/>
    <property type="evidence" value="ECO:0007669"/>
    <property type="project" value="InterPro"/>
</dbReference>
<dbReference type="SMART" id="SM00387">
    <property type="entry name" value="HATPase_c"/>
    <property type="match status" value="1"/>
</dbReference>
<dbReference type="InterPro" id="IPR050980">
    <property type="entry name" value="2C_sensor_his_kinase"/>
</dbReference>
<dbReference type="InterPro" id="IPR003661">
    <property type="entry name" value="HisK_dim/P_dom"/>
</dbReference>
<dbReference type="GO" id="GO:0005524">
    <property type="term" value="F:ATP binding"/>
    <property type="evidence" value="ECO:0007669"/>
    <property type="project" value="UniProtKB-KW"/>
</dbReference>
<evidence type="ECO:0000256" key="6">
    <source>
        <dbReference type="ARBA" id="ARBA00022679"/>
    </source>
</evidence>
<protein>
    <recommendedName>
        <fullName evidence="3">histidine kinase</fullName>
        <ecNumber evidence="3">2.7.13.3</ecNumber>
    </recommendedName>
</protein>
<feature type="transmembrane region" description="Helical" evidence="10">
    <location>
        <begin position="42"/>
        <end position="63"/>
    </location>
</feature>
<dbReference type="STRING" id="52.CMC5_020370"/>
<dbReference type="InterPro" id="IPR004358">
    <property type="entry name" value="Sig_transdc_His_kin-like_C"/>
</dbReference>
<dbReference type="EC" id="2.7.13.3" evidence="3"/>
<keyword evidence="10" id="KW-0812">Transmembrane</keyword>
<dbReference type="OrthoDB" id="9785252at2"/>
<dbReference type="Proteomes" id="UP000067626">
    <property type="component" value="Chromosome"/>
</dbReference>
<keyword evidence="5" id="KW-0597">Phosphoprotein</keyword>
<organism evidence="12 13">
    <name type="scientific">Chondromyces crocatus</name>
    <dbReference type="NCBI Taxonomy" id="52"/>
    <lineage>
        <taxon>Bacteria</taxon>
        <taxon>Pseudomonadati</taxon>
        <taxon>Myxococcota</taxon>
        <taxon>Polyangia</taxon>
        <taxon>Polyangiales</taxon>
        <taxon>Polyangiaceae</taxon>
        <taxon>Chondromyces</taxon>
    </lineage>
</organism>
<dbReference type="RefSeq" id="WP_050430202.1">
    <property type="nucleotide sequence ID" value="NZ_CP012159.1"/>
</dbReference>
<keyword evidence="7" id="KW-0547">Nucleotide-binding</keyword>
<dbReference type="EMBL" id="CP012159">
    <property type="protein sequence ID" value="AKT37894.1"/>
    <property type="molecule type" value="Genomic_DNA"/>
</dbReference>
<dbReference type="PANTHER" id="PTHR44936">
    <property type="entry name" value="SENSOR PROTEIN CREC"/>
    <property type="match status" value="1"/>
</dbReference>
<dbReference type="PRINTS" id="PR00344">
    <property type="entry name" value="BCTRLSENSOR"/>
</dbReference>
<comment type="catalytic activity">
    <reaction evidence="1">
        <text>ATP + protein L-histidine = ADP + protein N-phospho-L-histidine.</text>
        <dbReference type="EC" id="2.7.13.3"/>
    </reaction>
</comment>
<reference evidence="12 13" key="1">
    <citation type="submission" date="2015-07" db="EMBL/GenBank/DDBJ databases">
        <title>Genome analysis of myxobacterium Chondromyces crocatus Cm c5 reveals a high potential for natural compound synthesis and the genetic basis for the loss of fruiting body formation.</title>
        <authorList>
            <person name="Zaburannyi N."/>
            <person name="Bunk B."/>
            <person name="Maier J."/>
            <person name="Overmann J."/>
            <person name="Mueller R."/>
        </authorList>
    </citation>
    <scope>NUCLEOTIDE SEQUENCE [LARGE SCALE GENOMIC DNA]</scope>
    <source>
        <strain evidence="12 13">Cm c5</strain>
    </source>
</reference>
<keyword evidence="4" id="KW-1003">Cell membrane</keyword>
<dbReference type="KEGG" id="ccro:CMC5_020370"/>
<dbReference type="InterPro" id="IPR003594">
    <property type="entry name" value="HATPase_dom"/>
</dbReference>
<evidence type="ECO:0000256" key="3">
    <source>
        <dbReference type="ARBA" id="ARBA00012438"/>
    </source>
</evidence>
<name>A0A0K1EAK8_CHOCO</name>
<keyword evidence="10" id="KW-1133">Transmembrane helix</keyword>
<dbReference type="SUPFAM" id="SSF47384">
    <property type="entry name" value="Homodimeric domain of signal transducing histidine kinase"/>
    <property type="match status" value="1"/>
</dbReference>
<dbReference type="AlphaFoldDB" id="A0A0K1EAK8"/>
<dbReference type="Pfam" id="PF00512">
    <property type="entry name" value="HisKA"/>
    <property type="match status" value="1"/>
</dbReference>
<feature type="domain" description="Histidine kinase" evidence="11">
    <location>
        <begin position="216"/>
        <end position="424"/>
    </location>
</feature>
<gene>
    <name evidence="12" type="ORF">CMC5_020370</name>
</gene>
<keyword evidence="13" id="KW-1185">Reference proteome</keyword>
<sequence length="428" mass="45725">MQRDLEPQVSFPWLIRLRWLALCGQLAAVLIARYGFGEELSWTWLGSLIALSGASNALLTVWVRKNPESRSAAMVLGGALSLDTLVLSGLLAASGGATNPFSVLYLVHITMAAVVLGARWTTLVAILAITCYAALFFLPSQGGGHHHHHHAMGSGDRFSNHLYGMWLAFTLAAGLVAYFVRKIAVTIALQREQIASLREGAARHARLASLTTLAAGAAHELGTPLGTISVAAHEMELSLAKLKGAEEIHEDARLILGEVERCQDILRRMGARATSDASRGVVGVDELEVLLRARVEPQRSEQVRVEASAALGEVKLPREETLQSLAALVKNALDAGPEGAPVLVRVDGEGESLRVCVEDRGPGMADDVLEKAGEPFFTTKEPGRGLGLGLFLVRAFAESHGGSLRLESKQEGGIRATLRLPRKGLVAT</sequence>
<evidence type="ECO:0000256" key="7">
    <source>
        <dbReference type="ARBA" id="ARBA00022741"/>
    </source>
</evidence>
<evidence type="ECO:0000256" key="1">
    <source>
        <dbReference type="ARBA" id="ARBA00000085"/>
    </source>
</evidence>
<feature type="transmembrane region" description="Helical" evidence="10">
    <location>
        <begin position="162"/>
        <end position="180"/>
    </location>
</feature>
<dbReference type="Gene3D" id="1.10.287.130">
    <property type="match status" value="1"/>
</dbReference>
<dbReference type="Gene3D" id="3.30.565.10">
    <property type="entry name" value="Histidine kinase-like ATPase, C-terminal domain"/>
    <property type="match status" value="1"/>
</dbReference>
<keyword evidence="10" id="KW-0472">Membrane</keyword>
<dbReference type="InterPro" id="IPR036890">
    <property type="entry name" value="HATPase_C_sf"/>
</dbReference>
<feature type="transmembrane region" description="Helical" evidence="10">
    <location>
        <begin position="123"/>
        <end position="142"/>
    </location>
</feature>
<accession>A0A0K1EAK8</accession>
<dbReference type="CDD" id="cd00075">
    <property type="entry name" value="HATPase"/>
    <property type="match status" value="1"/>
</dbReference>
<dbReference type="SUPFAM" id="SSF55874">
    <property type="entry name" value="ATPase domain of HSP90 chaperone/DNA topoisomerase II/histidine kinase"/>
    <property type="match status" value="1"/>
</dbReference>
<dbReference type="InterPro" id="IPR036097">
    <property type="entry name" value="HisK_dim/P_sf"/>
</dbReference>
<evidence type="ECO:0000256" key="8">
    <source>
        <dbReference type="ARBA" id="ARBA00022777"/>
    </source>
</evidence>